<dbReference type="AlphaFoldDB" id="A0A1M6K3P4"/>
<dbReference type="RefSeq" id="WP_073135744.1">
    <property type="nucleotide sequence ID" value="NZ_FQZF01000015.1"/>
</dbReference>
<sequence length="237" mass="25628">MDELTFLTALHRPGALIDVGAHEGLLTLPLAALPGARVIAFEPLAAARTALEAAAAGHRNIAIRQEALGDAAGRLDLAIPILDGTPQWQWASTAKSYEAHAGGRVAVRREPVPVVTLDSLGLTDVTAIKLDAEGAEYAILRGARQTLARCRPVLTLELEERHAEGCSWAVPAFLDALGYETLFVHEGRWREMAELHRPTMQRASPDPSVFAASDPYIFNFYAWPLERAAEARALLPA</sequence>
<dbReference type="EMBL" id="FQZF01000015">
    <property type="protein sequence ID" value="SHJ53561.1"/>
    <property type="molecule type" value="Genomic_DNA"/>
</dbReference>
<name>A0A1M6K3P4_9PROT</name>
<dbReference type="SUPFAM" id="SSF53335">
    <property type="entry name" value="S-adenosyl-L-methionine-dependent methyltransferases"/>
    <property type="match status" value="1"/>
</dbReference>
<keyword evidence="2" id="KW-0808">Transferase</keyword>
<dbReference type="OrthoDB" id="9814604at2"/>
<dbReference type="Proteomes" id="UP000184387">
    <property type="component" value="Unassembled WGS sequence"/>
</dbReference>
<feature type="domain" description="Methyltransferase FkbM" evidence="1">
    <location>
        <begin position="18"/>
        <end position="178"/>
    </location>
</feature>
<dbReference type="InterPro" id="IPR006342">
    <property type="entry name" value="FkbM_mtfrase"/>
</dbReference>
<dbReference type="Gene3D" id="3.40.50.150">
    <property type="entry name" value="Vaccinia Virus protein VP39"/>
    <property type="match status" value="1"/>
</dbReference>
<reference evidence="2 3" key="1">
    <citation type="submission" date="2016-11" db="EMBL/GenBank/DDBJ databases">
        <authorList>
            <person name="Jaros S."/>
            <person name="Januszkiewicz K."/>
            <person name="Wedrychowicz H."/>
        </authorList>
    </citation>
    <scope>NUCLEOTIDE SEQUENCE [LARGE SCALE GENOMIC DNA]</scope>
    <source>
        <strain evidence="2 3">DSM 14916</strain>
    </source>
</reference>
<dbReference type="STRING" id="198092.SAMN02745194_02808"/>
<proteinExistence type="predicted"/>
<protein>
    <submittedName>
        <fullName evidence="2">Methyltransferase, FkbM family</fullName>
    </submittedName>
</protein>
<organism evidence="2 3">
    <name type="scientific">Muricoccus roseus</name>
    <dbReference type="NCBI Taxonomy" id="198092"/>
    <lineage>
        <taxon>Bacteria</taxon>
        <taxon>Pseudomonadati</taxon>
        <taxon>Pseudomonadota</taxon>
        <taxon>Alphaproteobacteria</taxon>
        <taxon>Acetobacterales</taxon>
        <taxon>Roseomonadaceae</taxon>
        <taxon>Muricoccus</taxon>
    </lineage>
</organism>
<evidence type="ECO:0000313" key="2">
    <source>
        <dbReference type="EMBL" id="SHJ53561.1"/>
    </source>
</evidence>
<evidence type="ECO:0000259" key="1">
    <source>
        <dbReference type="Pfam" id="PF05050"/>
    </source>
</evidence>
<dbReference type="PANTHER" id="PTHR34203:SF15">
    <property type="entry name" value="SLL1173 PROTEIN"/>
    <property type="match status" value="1"/>
</dbReference>
<gene>
    <name evidence="2" type="ORF">SAMN02745194_02808</name>
</gene>
<dbReference type="GO" id="GO:0032259">
    <property type="term" value="P:methylation"/>
    <property type="evidence" value="ECO:0007669"/>
    <property type="project" value="UniProtKB-KW"/>
</dbReference>
<accession>A0A1M6K3P4</accession>
<keyword evidence="3" id="KW-1185">Reference proteome</keyword>
<dbReference type="NCBIfam" id="TIGR01444">
    <property type="entry name" value="fkbM_fam"/>
    <property type="match status" value="1"/>
</dbReference>
<evidence type="ECO:0000313" key="3">
    <source>
        <dbReference type="Proteomes" id="UP000184387"/>
    </source>
</evidence>
<dbReference type="InterPro" id="IPR052514">
    <property type="entry name" value="SAM-dependent_MTase"/>
</dbReference>
<dbReference type="Pfam" id="PF05050">
    <property type="entry name" value="Methyltransf_21"/>
    <property type="match status" value="1"/>
</dbReference>
<dbReference type="PANTHER" id="PTHR34203">
    <property type="entry name" value="METHYLTRANSFERASE, FKBM FAMILY PROTEIN"/>
    <property type="match status" value="1"/>
</dbReference>
<dbReference type="GO" id="GO:0008168">
    <property type="term" value="F:methyltransferase activity"/>
    <property type="evidence" value="ECO:0007669"/>
    <property type="project" value="UniProtKB-KW"/>
</dbReference>
<dbReference type="InterPro" id="IPR029063">
    <property type="entry name" value="SAM-dependent_MTases_sf"/>
</dbReference>
<keyword evidence="2" id="KW-0489">Methyltransferase</keyword>